<keyword evidence="5" id="KW-0479">Metal-binding</keyword>
<dbReference type="InterPro" id="IPR024609">
    <property type="entry name" value="Extracellular_sulfatase_C"/>
</dbReference>
<feature type="compositionally biased region" description="Basic and acidic residues" evidence="9">
    <location>
        <begin position="362"/>
        <end position="377"/>
    </location>
</feature>
<evidence type="ECO:0000256" key="8">
    <source>
        <dbReference type="SAM" id="Coils"/>
    </source>
</evidence>
<keyword evidence="7" id="KW-0333">Golgi apparatus</keyword>
<feature type="coiled-coil region" evidence="8">
    <location>
        <begin position="686"/>
        <end position="713"/>
    </location>
</feature>
<proteinExistence type="inferred from homology"/>
<evidence type="ECO:0000259" key="10">
    <source>
        <dbReference type="Pfam" id="PF00884"/>
    </source>
</evidence>
<evidence type="ECO:0000256" key="7">
    <source>
        <dbReference type="ARBA" id="ARBA00023034"/>
    </source>
</evidence>
<feature type="compositionally biased region" description="Polar residues" evidence="9">
    <location>
        <begin position="566"/>
        <end position="575"/>
    </location>
</feature>
<evidence type="ECO:0000256" key="4">
    <source>
        <dbReference type="ARBA" id="ARBA00008779"/>
    </source>
</evidence>
<comment type="subcellular location">
    <subcellularLocation>
        <location evidence="2">Cell surface</location>
    </subcellularLocation>
    <subcellularLocation>
        <location evidence="3">Golgi apparatus</location>
        <location evidence="3">Golgi stack</location>
    </subcellularLocation>
</comment>
<dbReference type="GO" id="GO:0009986">
    <property type="term" value="C:cell surface"/>
    <property type="evidence" value="ECO:0007669"/>
    <property type="project" value="UniProtKB-SubCell"/>
</dbReference>
<sequence>MQPIHKQFTDLLMTKRLQTLQSVDDAVGKKPELKEASRLRKAKQLSDEAKGNIWSLLCPLTRRRLNITLRGSLYRCSNERQMRTQKESVCQELEALGELDNTYIIYTSDHGYHLGQFGLVKGKSFPFEFDVRVPFLVRGPGIEPGTIIDDLVLNIDLAPTFLDIAGVETPPQMDGRSFLRLLNRRHKPKTRYSNKWPDTFLIESGRRDTAESMMAEAKLRESLDKIEKDINQTISAAKSVSEGMEQNDGQMDNQLLPILGISKMERLAIECQRPEYKAPCKPGQKWQCLADGNRWRKHKCKLRLAMYSQPRGKKCACFTPSGSMYTIFEQDERRFMNKYPRGSMIHRDVKEYRAKLARGIRSKREVTKEQNRTHTGDKVSSPSTEHQTPGAEFGQEMTMEDAIITMRSLLKHRDVEKAISHVIQSLNNLENTRRVKRSTLDSLDSHVSTIMGELEDKLHGLEESSIENKARLGNCTLQKNGEVYCSDDIYHNLKAWKASRDRLDYQIKKLKSELEKLKEIRRHLKEKRPHHAYDHSIEDDDYDKSSIHDPQSPALSEENENHSESKTSSGQSSNEGLELERPVVSSSTSYLGHNKTVKDDFYTSRARNRHRHHHTVGFLDEYYPYIVDSKDQGRQNIHMRPLNRGISSNDPSDFGRNDPIMRYPSFHHRQSLPRDTCFCEPDLPPYKEEKEAAKEARRKIKEERVRKKERKLRRKAKLESECLSEKMNCFNHDNDHWKTPPFWTEGPFCFCMNANNNTYSCLRTINATHNFLYCEFITGLITYYNLRVDPFEQWNRVNILTNEEKSYLHDQLEHLKSCKGTGDCTVGSAAQGNQGAFSPPPKPLKRRKFHNVPDFGGGGGETGGLTGRLSEERQFGSRSRVKQV</sequence>
<evidence type="ECO:0000256" key="1">
    <source>
        <dbReference type="ARBA" id="ARBA00001913"/>
    </source>
</evidence>
<feature type="region of interest" description="Disordered" evidence="9">
    <location>
        <begin position="830"/>
        <end position="884"/>
    </location>
</feature>
<gene>
    <name evidence="12" type="ORF">NEZAVI_LOCUS11713</name>
</gene>
<evidence type="ECO:0000256" key="3">
    <source>
        <dbReference type="ARBA" id="ARBA00004348"/>
    </source>
</evidence>
<keyword evidence="13" id="KW-1185">Reference proteome</keyword>
<evidence type="ECO:0000313" key="12">
    <source>
        <dbReference type="EMBL" id="CAH1403039.1"/>
    </source>
</evidence>
<evidence type="ECO:0000256" key="5">
    <source>
        <dbReference type="ARBA" id="ARBA00022723"/>
    </source>
</evidence>
<dbReference type="Proteomes" id="UP001152798">
    <property type="component" value="Chromosome 5"/>
</dbReference>
<dbReference type="EMBL" id="OV725081">
    <property type="protein sequence ID" value="CAH1403039.1"/>
    <property type="molecule type" value="Genomic_DNA"/>
</dbReference>
<dbReference type="SUPFAM" id="SSF53649">
    <property type="entry name" value="Alkaline phosphatase-like"/>
    <property type="match status" value="1"/>
</dbReference>
<feature type="region of interest" description="Disordered" evidence="9">
    <location>
        <begin position="361"/>
        <end position="390"/>
    </location>
</feature>
<comment type="similarity">
    <text evidence="4">Belongs to the sulfatase family.</text>
</comment>
<comment type="cofactor">
    <cofactor evidence="1">
        <name>Ca(2+)</name>
        <dbReference type="ChEBI" id="CHEBI:29108"/>
    </cofactor>
</comment>
<dbReference type="PANTHER" id="PTHR43108:SF16">
    <property type="entry name" value="EXTRACELLULAR SULFATASE SULF-1 HOMOLOG"/>
    <property type="match status" value="1"/>
</dbReference>
<evidence type="ECO:0000256" key="9">
    <source>
        <dbReference type="SAM" id="MobiDB-lite"/>
    </source>
</evidence>
<feature type="compositionally biased region" description="Gly residues" evidence="9">
    <location>
        <begin position="855"/>
        <end position="866"/>
    </location>
</feature>
<evidence type="ECO:0000256" key="2">
    <source>
        <dbReference type="ARBA" id="ARBA00004241"/>
    </source>
</evidence>
<dbReference type="GO" id="GO:0008449">
    <property type="term" value="F:N-acetylglucosamine-6-sulfatase activity"/>
    <property type="evidence" value="ECO:0007669"/>
    <property type="project" value="TreeGrafter"/>
</dbReference>
<feature type="domain" description="Extracellular sulfatase C-terminal" evidence="11">
    <location>
        <begin position="396"/>
        <end position="531"/>
    </location>
</feature>
<keyword evidence="6" id="KW-0106">Calcium</keyword>
<feature type="domain" description="Sulfatase N-terminal" evidence="10">
    <location>
        <begin position="88"/>
        <end position="167"/>
    </location>
</feature>
<dbReference type="InterPro" id="IPR000917">
    <property type="entry name" value="Sulfatase_N"/>
</dbReference>
<dbReference type="OrthoDB" id="96314at2759"/>
<dbReference type="InterPro" id="IPR017850">
    <property type="entry name" value="Alkaline_phosphatase_core_sf"/>
</dbReference>
<reference evidence="12" key="1">
    <citation type="submission" date="2022-01" db="EMBL/GenBank/DDBJ databases">
        <authorList>
            <person name="King R."/>
        </authorList>
    </citation>
    <scope>NUCLEOTIDE SEQUENCE</scope>
</reference>
<accession>A0A9P0HJT8</accession>
<organism evidence="12 13">
    <name type="scientific">Nezara viridula</name>
    <name type="common">Southern green stink bug</name>
    <name type="synonym">Cimex viridulus</name>
    <dbReference type="NCBI Taxonomy" id="85310"/>
    <lineage>
        <taxon>Eukaryota</taxon>
        <taxon>Metazoa</taxon>
        <taxon>Ecdysozoa</taxon>
        <taxon>Arthropoda</taxon>
        <taxon>Hexapoda</taxon>
        <taxon>Insecta</taxon>
        <taxon>Pterygota</taxon>
        <taxon>Neoptera</taxon>
        <taxon>Paraneoptera</taxon>
        <taxon>Hemiptera</taxon>
        <taxon>Heteroptera</taxon>
        <taxon>Panheteroptera</taxon>
        <taxon>Pentatomomorpha</taxon>
        <taxon>Pentatomoidea</taxon>
        <taxon>Pentatomidae</taxon>
        <taxon>Pentatominae</taxon>
        <taxon>Nezara</taxon>
    </lineage>
</organism>
<name>A0A9P0HJT8_NEZVI</name>
<dbReference type="GO" id="GO:0005539">
    <property type="term" value="F:glycosaminoglycan binding"/>
    <property type="evidence" value="ECO:0007669"/>
    <property type="project" value="TreeGrafter"/>
</dbReference>
<evidence type="ECO:0000259" key="11">
    <source>
        <dbReference type="Pfam" id="PF12548"/>
    </source>
</evidence>
<dbReference type="Pfam" id="PF00884">
    <property type="entry name" value="Sulfatase"/>
    <property type="match status" value="1"/>
</dbReference>
<evidence type="ECO:0000313" key="13">
    <source>
        <dbReference type="Proteomes" id="UP001152798"/>
    </source>
</evidence>
<evidence type="ECO:0000256" key="6">
    <source>
        <dbReference type="ARBA" id="ARBA00022837"/>
    </source>
</evidence>
<dbReference type="Pfam" id="PF12548">
    <property type="entry name" value="DUF3740"/>
    <property type="match status" value="1"/>
</dbReference>
<feature type="region of interest" description="Disordered" evidence="9">
    <location>
        <begin position="525"/>
        <end position="591"/>
    </location>
</feature>
<protein>
    <submittedName>
        <fullName evidence="12">Uncharacterized protein</fullName>
    </submittedName>
</protein>
<dbReference type="PANTHER" id="PTHR43108">
    <property type="entry name" value="N-ACETYLGLUCOSAMINE-6-SULFATASE FAMILY MEMBER"/>
    <property type="match status" value="1"/>
</dbReference>
<dbReference type="AlphaFoldDB" id="A0A9P0HJT8"/>
<keyword evidence="8" id="KW-0175">Coiled coil</keyword>
<dbReference type="Gene3D" id="3.40.720.10">
    <property type="entry name" value="Alkaline Phosphatase, subunit A"/>
    <property type="match status" value="1"/>
</dbReference>
<dbReference type="GO" id="GO:0046872">
    <property type="term" value="F:metal ion binding"/>
    <property type="evidence" value="ECO:0007669"/>
    <property type="project" value="UniProtKB-KW"/>
</dbReference>
<dbReference type="GO" id="GO:0005795">
    <property type="term" value="C:Golgi stack"/>
    <property type="evidence" value="ECO:0007669"/>
    <property type="project" value="UniProtKB-SubCell"/>
</dbReference>
<feature type="compositionally biased region" description="Polar residues" evidence="9">
    <location>
        <begin position="378"/>
        <end position="387"/>
    </location>
</feature>